<dbReference type="RefSeq" id="WP_126295338.1">
    <property type="nucleotide sequence ID" value="NZ_RXNR01000049.1"/>
</dbReference>
<dbReference type="EMBL" id="RXNR01000049">
    <property type="protein sequence ID" value="RTQ90481.1"/>
    <property type="molecule type" value="Genomic_DNA"/>
</dbReference>
<evidence type="ECO:0000313" key="2">
    <source>
        <dbReference type="Proteomes" id="UP000276349"/>
    </source>
</evidence>
<sequence length="230" mass="26352">MKEKIYEGLLGEQAYSVHVLDKNCLPEVLKLQEAVCEALPNKDILQPLSEEEFLFILDGNGIMIGAFVEERLIAFRALLIPEIDEDHLGYHIGLEKESDLKRVLYQEISSVDPIYRGHGLQKTLAKVIMQQIDTTAFDYICTTVMPYNIASLKDKFLQGFYIVALKYTYGEKLRYVFALDLRKEPQYEEDAAAISMGDIEGQQKLLKDGFVGVAMKQLNEDWVVEYKKKK</sequence>
<organism evidence="1 2">
    <name type="scientific">Lysinibacillus telephonicus</name>
    <dbReference type="NCBI Taxonomy" id="1714840"/>
    <lineage>
        <taxon>Bacteria</taxon>
        <taxon>Bacillati</taxon>
        <taxon>Bacillota</taxon>
        <taxon>Bacilli</taxon>
        <taxon>Bacillales</taxon>
        <taxon>Bacillaceae</taxon>
        <taxon>Lysinibacillus</taxon>
    </lineage>
</organism>
<dbReference type="OrthoDB" id="8750087at2"/>
<evidence type="ECO:0000313" key="1">
    <source>
        <dbReference type="EMBL" id="RTQ90481.1"/>
    </source>
</evidence>
<gene>
    <name evidence="1" type="ORF">EKG35_14910</name>
</gene>
<dbReference type="AlphaFoldDB" id="A0A3S0JNL5"/>
<accession>A0A3S0JNL5</accession>
<comment type="caution">
    <text evidence="1">The sequence shown here is derived from an EMBL/GenBank/DDBJ whole genome shotgun (WGS) entry which is preliminary data.</text>
</comment>
<dbReference type="SUPFAM" id="SSF55729">
    <property type="entry name" value="Acyl-CoA N-acyltransferases (Nat)"/>
    <property type="match status" value="1"/>
</dbReference>
<dbReference type="Proteomes" id="UP000276349">
    <property type="component" value="Unassembled WGS sequence"/>
</dbReference>
<name>A0A3S0JNL5_9BACI</name>
<dbReference type="Gene3D" id="3.40.630.30">
    <property type="match status" value="1"/>
</dbReference>
<keyword evidence="1" id="KW-0808">Transferase</keyword>
<proteinExistence type="predicted"/>
<dbReference type="InterPro" id="IPR016181">
    <property type="entry name" value="Acyl_CoA_acyltransferase"/>
</dbReference>
<dbReference type="GO" id="GO:0016740">
    <property type="term" value="F:transferase activity"/>
    <property type="evidence" value="ECO:0007669"/>
    <property type="project" value="UniProtKB-KW"/>
</dbReference>
<reference evidence="1 2" key="1">
    <citation type="submission" date="2018-12" db="EMBL/GenBank/DDBJ databases">
        <authorList>
            <person name="Yu L."/>
        </authorList>
    </citation>
    <scope>NUCLEOTIDE SEQUENCE [LARGE SCALE GENOMIC DNA]</scope>
    <source>
        <strain evidence="1 2">S5H2222</strain>
    </source>
</reference>
<keyword evidence="2" id="KW-1185">Reference proteome</keyword>
<protein>
    <submittedName>
        <fullName evidence="1">GNAT family N-acetyltransferase</fullName>
    </submittedName>
</protein>